<keyword evidence="3 6" id="KW-0812">Transmembrane</keyword>
<name>A0A060SH41_PYCCI</name>
<dbReference type="EMBL" id="CCBP010000121">
    <property type="protein sequence ID" value="CDO73521.1"/>
    <property type="molecule type" value="Genomic_DNA"/>
</dbReference>
<evidence type="ECO:0000313" key="8">
    <source>
        <dbReference type="Proteomes" id="UP000029665"/>
    </source>
</evidence>
<reference evidence="7" key="1">
    <citation type="submission" date="2014-01" db="EMBL/GenBank/DDBJ databases">
        <title>The genome of the white-rot fungus Pycnoporus cinnabarinus: a basidiomycete model with a versatile arsenal for lignocellulosic biomass breakdown.</title>
        <authorList>
            <person name="Levasseur A."/>
            <person name="Lomascolo A."/>
            <person name="Ruiz-Duenas F.J."/>
            <person name="Uzan E."/>
            <person name="Piumi F."/>
            <person name="Kues U."/>
            <person name="Ram A.F.J."/>
            <person name="Murat C."/>
            <person name="Haon M."/>
            <person name="Benoit I."/>
            <person name="Arfi Y."/>
            <person name="Chevret D."/>
            <person name="Drula E."/>
            <person name="Kwon M.J."/>
            <person name="Gouret P."/>
            <person name="Lesage-Meessen L."/>
            <person name="Lombard V."/>
            <person name="Mariette J."/>
            <person name="Noirot C."/>
            <person name="Park J."/>
            <person name="Patyshakuliyeva A."/>
            <person name="Wieneger R.A.B."/>
            <person name="Wosten H.A.B."/>
            <person name="Martin F."/>
            <person name="Coutinho P.M."/>
            <person name="de Vries R."/>
            <person name="Martinez A.T."/>
            <person name="Klopp C."/>
            <person name="Pontarotti P."/>
            <person name="Henrissat B."/>
            <person name="Record E."/>
        </authorList>
    </citation>
    <scope>NUCLEOTIDE SEQUENCE [LARGE SCALE GENOMIC DNA]</scope>
    <source>
        <strain evidence="7">BRFM137</strain>
    </source>
</reference>
<proteinExistence type="predicted"/>
<dbReference type="PANTHER" id="PTHR43791">
    <property type="entry name" value="PERMEASE-RELATED"/>
    <property type="match status" value="1"/>
</dbReference>
<evidence type="ECO:0000256" key="1">
    <source>
        <dbReference type="ARBA" id="ARBA00004141"/>
    </source>
</evidence>
<evidence type="ECO:0000256" key="6">
    <source>
        <dbReference type="SAM" id="Phobius"/>
    </source>
</evidence>
<dbReference type="OrthoDB" id="2962993at2759"/>
<dbReference type="GO" id="GO:0022857">
    <property type="term" value="F:transmembrane transporter activity"/>
    <property type="evidence" value="ECO:0007669"/>
    <property type="project" value="InterPro"/>
</dbReference>
<feature type="transmembrane region" description="Helical" evidence="6">
    <location>
        <begin position="239"/>
        <end position="260"/>
    </location>
</feature>
<dbReference type="InterPro" id="IPR036259">
    <property type="entry name" value="MFS_trans_sf"/>
</dbReference>
<keyword evidence="5 6" id="KW-0472">Membrane</keyword>
<organism evidence="7 8">
    <name type="scientific">Pycnoporus cinnabarinus</name>
    <name type="common">Cinnabar-red polypore</name>
    <name type="synonym">Trametes cinnabarina</name>
    <dbReference type="NCBI Taxonomy" id="5643"/>
    <lineage>
        <taxon>Eukaryota</taxon>
        <taxon>Fungi</taxon>
        <taxon>Dikarya</taxon>
        <taxon>Basidiomycota</taxon>
        <taxon>Agaricomycotina</taxon>
        <taxon>Agaricomycetes</taxon>
        <taxon>Polyporales</taxon>
        <taxon>Polyporaceae</taxon>
        <taxon>Trametes</taxon>
    </lineage>
</organism>
<evidence type="ECO:0000313" key="7">
    <source>
        <dbReference type="EMBL" id="CDO73521.1"/>
    </source>
</evidence>
<dbReference type="GO" id="GO:0016020">
    <property type="term" value="C:membrane"/>
    <property type="evidence" value="ECO:0007669"/>
    <property type="project" value="UniProtKB-SubCell"/>
</dbReference>
<evidence type="ECO:0000256" key="5">
    <source>
        <dbReference type="ARBA" id="ARBA00023136"/>
    </source>
</evidence>
<feature type="transmembrane region" description="Helical" evidence="6">
    <location>
        <begin position="207"/>
        <end position="227"/>
    </location>
</feature>
<dbReference type="STRING" id="5643.A0A060SH41"/>
<evidence type="ECO:0000256" key="2">
    <source>
        <dbReference type="ARBA" id="ARBA00022448"/>
    </source>
</evidence>
<dbReference type="SUPFAM" id="SSF103473">
    <property type="entry name" value="MFS general substrate transporter"/>
    <property type="match status" value="1"/>
</dbReference>
<dbReference type="PANTHER" id="PTHR43791:SF19">
    <property type="entry name" value="TRANSPORTER, PUTATIVE (AFU_ORTHOLOGUE AFUA_1G01812)-RELATED"/>
    <property type="match status" value="1"/>
</dbReference>
<protein>
    <recommendedName>
        <fullName evidence="9">Major facilitator superfamily (MFS) profile domain-containing protein</fullName>
    </recommendedName>
</protein>
<gene>
    <name evidence="7" type="ORF">BN946_scf185013.g156</name>
</gene>
<accession>A0A060SH41</accession>
<feature type="transmembrane region" description="Helical" evidence="6">
    <location>
        <begin position="171"/>
        <end position="195"/>
    </location>
</feature>
<sequence>MDGVGGKPGWAWIFILEGICTVLCAIASFFILCDFPNTARFLTEAERVWVIRRLQADMKFSAGGERFKMKYIWQSLTDWTTWLGTSVGIYMGLNEPLYAFSLFTPTIITQLGFRSTAANLLSVPVYVFACIMTIVMGFIGDRVKTRAWINLLLFGSGIAGYVILICSTNPALSYFAVYLAALSIYPTIPNTVAWISSNIEGSYKRSVAIGMIIGWGNLNGAVSSNVYRAVDAPRYRLGHSIVLAYIAIGWICSLGLYIHLKRENAAKRRGERDEVIDGVNNPHAREENGHFESVDAARMEKGDHWSGFRYSL</sequence>
<evidence type="ECO:0008006" key="9">
    <source>
        <dbReference type="Google" id="ProtNLM"/>
    </source>
</evidence>
<keyword evidence="2" id="KW-0813">Transport</keyword>
<dbReference type="Pfam" id="PF07690">
    <property type="entry name" value="MFS_1"/>
    <property type="match status" value="1"/>
</dbReference>
<feature type="transmembrane region" description="Helical" evidence="6">
    <location>
        <begin position="120"/>
        <end position="140"/>
    </location>
</feature>
<dbReference type="FunFam" id="1.20.1250.20:FF:000068">
    <property type="entry name" value="MFS general substrate transporter"/>
    <property type="match status" value="1"/>
</dbReference>
<dbReference type="AlphaFoldDB" id="A0A060SH41"/>
<comment type="subcellular location">
    <subcellularLocation>
        <location evidence="1">Membrane</location>
        <topology evidence="1">Multi-pass membrane protein</topology>
    </subcellularLocation>
</comment>
<keyword evidence="4 6" id="KW-1133">Transmembrane helix</keyword>
<comment type="caution">
    <text evidence="7">The sequence shown here is derived from an EMBL/GenBank/DDBJ whole genome shotgun (WGS) entry which is preliminary data.</text>
</comment>
<feature type="transmembrane region" description="Helical" evidence="6">
    <location>
        <begin position="12"/>
        <end position="33"/>
    </location>
</feature>
<dbReference type="OMA" id="ANSATWF"/>
<dbReference type="HOGENOM" id="CLU_001265_0_3_1"/>
<keyword evidence="8" id="KW-1185">Reference proteome</keyword>
<evidence type="ECO:0000256" key="4">
    <source>
        <dbReference type="ARBA" id="ARBA00022989"/>
    </source>
</evidence>
<dbReference type="InterPro" id="IPR011701">
    <property type="entry name" value="MFS"/>
</dbReference>
<dbReference type="Gene3D" id="1.20.1250.20">
    <property type="entry name" value="MFS general substrate transporter like domains"/>
    <property type="match status" value="1"/>
</dbReference>
<dbReference type="Proteomes" id="UP000029665">
    <property type="component" value="Unassembled WGS sequence"/>
</dbReference>
<evidence type="ECO:0000256" key="3">
    <source>
        <dbReference type="ARBA" id="ARBA00022692"/>
    </source>
</evidence>
<feature type="transmembrane region" description="Helical" evidence="6">
    <location>
        <begin position="147"/>
        <end position="165"/>
    </location>
</feature>